<feature type="transmembrane region" description="Helical" evidence="7">
    <location>
        <begin position="310"/>
        <end position="334"/>
    </location>
</feature>
<dbReference type="EMBL" id="CP010643">
    <property type="protein sequence ID" value="ATG34332.1"/>
    <property type="molecule type" value="Genomic_DNA"/>
</dbReference>
<keyword evidence="4 7" id="KW-1133">Transmembrane helix</keyword>
<evidence type="ECO:0000256" key="5">
    <source>
        <dbReference type="ARBA" id="ARBA00023136"/>
    </source>
</evidence>
<dbReference type="NCBIfam" id="TIGR00765">
    <property type="entry name" value="yihY_not_rbn"/>
    <property type="match status" value="1"/>
</dbReference>
<evidence type="ECO:0000256" key="4">
    <source>
        <dbReference type="ARBA" id="ARBA00022989"/>
    </source>
</evidence>
<reference evidence="8 9" key="1">
    <citation type="journal article" date="2017" name="Front. Microbiol.">
        <title>Phaeobacter piscinae sp. nov., a species of the Roseobacter group and potential aquaculture probiont.</title>
        <authorList>
            <person name="Sonnenschein E.C."/>
            <person name="Phippen C.B.W."/>
            <person name="Nielsen K.F."/>
            <person name="Mateiu R.V."/>
            <person name="Melchiorsen J."/>
            <person name="Gram L."/>
            <person name="Overmann J."/>
            <person name="Freese H.M."/>
        </authorList>
    </citation>
    <scope>NUCLEOTIDE SEQUENCE [LARGE SCALE GENOMIC DNA]</scope>
    <source>
        <strain evidence="8 9">P36</strain>
    </source>
</reference>
<evidence type="ECO:0000256" key="3">
    <source>
        <dbReference type="ARBA" id="ARBA00022692"/>
    </source>
</evidence>
<dbReference type="Proteomes" id="UP000218891">
    <property type="component" value="Chromosome"/>
</dbReference>
<accession>A0ABM6P9H8</accession>
<gene>
    <name evidence="8" type="ORF">PhaeoP36_00159</name>
</gene>
<comment type="subcellular location">
    <subcellularLocation>
        <location evidence="1">Cell membrane</location>
        <topology evidence="1">Multi-pass membrane protein</topology>
    </subcellularLocation>
</comment>
<feature type="transmembrane region" description="Helical" evidence="7">
    <location>
        <begin position="276"/>
        <end position="298"/>
    </location>
</feature>
<evidence type="ECO:0000313" key="9">
    <source>
        <dbReference type="Proteomes" id="UP000218891"/>
    </source>
</evidence>
<dbReference type="InterPro" id="IPR017039">
    <property type="entry name" value="Virul_fac_BrkB"/>
</dbReference>
<feature type="transmembrane region" description="Helical" evidence="7">
    <location>
        <begin position="92"/>
        <end position="119"/>
    </location>
</feature>
<evidence type="ECO:0000313" key="8">
    <source>
        <dbReference type="EMBL" id="ATG34332.1"/>
    </source>
</evidence>
<feature type="region of interest" description="Disordered" evidence="6">
    <location>
        <begin position="1"/>
        <end position="65"/>
    </location>
</feature>
<dbReference type="PANTHER" id="PTHR30213:SF0">
    <property type="entry name" value="UPF0761 MEMBRANE PROTEIN YIHY"/>
    <property type="match status" value="1"/>
</dbReference>
<proteinExistence type="predicted"/>
<keyword evidence="5 7" id="KW-0472">Membrane</keyword>
<evidence type="ECO:0000256" key="2">
    <source>
        <dbReference type="ARBA" id="ARBA00022475"/>
    </source>
</evidence>
<dbReference type="PANTHER" id="PTHR30213">
    <property type="entry name" value="INNER MEMBRANE PROTEIN YHJD"/>
    <property type="match status" value="1"/>
</dbReference>
<feature type="transmembrane region" description="Helical" evidence="7">
    <location>
        <begin position="244"/>
        <end position="264"/>
    </location>
</feature>
<reference evidence="8 9" key="4">
    <citation type="journal article" date="2018" name="Environ. Microbiol. Rep.">
        <title>Phylogenetic distribution of roseobacticides in the Roseobacter group and their effect on microalgae.</title>
        <authorList>
            <person name="Sonnenschein E.C."/>
            <person name="Phippen C.B."/>
            <person name="Bentzon-Tilia M."/>
            <person name="Rasmussen S.A."/>
            <person name="Nielsen K.F."/>
            <person name="Gram L."/>
        </authorList>
    </citation>
    <scope>NUCLEOTIDE SEQUENCE [LARGE SCALE GENOMIC DNA]</scope>
    <source>
        <strain evidence="8 9">P36</strain>
    </source>
</reference>
<dbReference type="Pfam" id="PF03631">
    <property type="entry name" value="Virul_fac_BrkB"/>
    <property type="match status" value="1"/>
</dbReference>
<reference evidence="8 9" key="3">
    <citation type="journal article" date="2017" name="Int. J. Syst. Evol. Microbiol.">
        <title>Adaptation of Surface-Associated Bacteria to the Open Ocean: A Genomically Distinct Subpopulation of Phaeobacter gallaeciensis Colonizes Pacific Mesozooplankton.</title>
        <authorList>
            <person name="Freese H.M."/>
            <person name="Methner A."/>
            <person name="Overmann J."/>
        </authorList>
    </citation>
    <scope>NUCLEOTIDE SEQUENCE [LARGE SCALE GENOMIC DNA]</scope>
    <source>
        <strain evidence="8 9">P36</strain>
    </source>
</reference>
<keyword evidence="2" id="KW-1003">Cell membrane</keyword>
<feature type="transmembrane region" description="Helical" evidence="7">
    <location>
        <begin position="202"/>
        <end position="232"/>
    </location>
</feature>
<reference evidence="8 9" key="2">
    <citation type="journal article" date="2017" name="Genome Biol. Evol.">
        <title>Trajectories and Drivers of Genome Evolution in Surface-Associated Marine Phaeobacter.</title>
        <authorList>
            <person name="Freese H.M."/>
            <person name="Sikorski J."/>
            <person name="Bunk B."/>
            <person name="Scheuner C."/>
            <person name="Meier-Kolthoff J.P."/>
            <person name="Sproer C."/>
            <person name="Gram L."/>
            <person name="Overmann J."/>
        </authorList>
    </citation>
    <scope>NUCLEOTIDE SEQUENCE [LARGE SCALE GENOMIC DNA]</scope>
    <source>
        <strain evidence="8 9">P36</strain>
    </source>
</reference>
<organism evidence="8 9">
    <name type="scientific">Phaeobacter piscinae</name>
    <dbReference type="NCBI Taxonomy" id="1580596"/>
    <lineage>
        <taxon>Bacteria</taxon>
        <taxon>Pseudomonadati</taxon>
        <taxon>Pseudomonadota</taxon>
        <taxon>Alphaproteobacteria</taxon>
        <taxon>Rhodobacterales</taxon>
        <taxon>Roseobacteraceae</taxon>
        <taxon>Phaeobacter</taxon>
    </lineage>
</organism>
<keyword evidence="9" id="KW-1185">Reference proteome</keyword>
<evidence type="ECO:0000256" key="1">
    <source>
        <dbReference type="ARBA" id="ARBA00004651"/>
    </source>
</evidence>
<protein>
    <submittedName>
        <fullName evidence="8">Ribonuclease BN</fullName>
    </submittedName>
</protein>
<evidence type="ECO:0000256" key="6">
    <source>
        <dbReference type="SAM" id="MobiDB-lite"/>
    </source>
</evidence>
<name>A0ABM6P9H8_9RHOB</name>
<keyword evidence="3 7" id="KW-0812">Transmembrane</keyword>
<evidence type="ECO:0000256" key="7">
    <source>
        <dbReference type="SAM" id="Phobius"/>
    </source>
</evidence>
<sequence length="369" mass="38421">MPNQPEYRGDKSKETASAMLHAGDDTQVMGGNATNKPRGRDELRTEGMAGNSAVATNQERPSGAEGWLGKLPASVKLFWCAWARMGEAHGGLLAAGVAFYGLLSVFPGITAAVALFGLFADPTLITEQSTWLTSLLPSSAAELVNKQLVQVAGARPDTLGWAAAASAALALWSASRSTDSVIQGLNVIFGTTEQRSFIVLKLVTVTITLAAICGALLLLLIVAAIPAAVALFGDSALLAGVTQLLRWPLMFVVGIAGISLLYRFGPDRSGEGWKLFTPGAILSCALWVAGSIGFSLYVQAFGSYNETFGALSGVIILLTWMWLSAFVILFGAGLDAERRADTMADCAPLSAEAESGAEVGDSRSSSAAA</sequence>